<evidence type="ECO:0000313" key="1">
    <source>
        <dbReference type="EMBL" id="OUJ18303.1"/>
    </source>
</evidence>
<comment type="caution">
    <text evidence="1">The sequence shown here is derived from an EMBL/GenBank/DDBJ whole genome shotgun (WGS) entry which is preliminary data.</text>
</comment>
<organism evidence="1 2">
    <name type="scientific">Methanonatronarchaeum thermophilum</name>
    <dbReference type="NCBI Taxonomy" id="1927129"/>
    <lineage>
        <taxon>Archaea</taxon>
        <taxon>Methanobacteriati</taxon>
        <taxon>Methanobacteriota</taxon>
        <taxon>Methanonatronarchaeia</taxon>
        <taxon>Methanonatronarchaeales</taxon>
        <taxon>Methanonatronarchaeaceae</taxon>
        <taxon>Methanonatronarchaeum</taxon>
    </lineage>
</organism>
<reference evidence="1 2" key="1">
    <citation type="submission" date="2016-12" db="EMBL/GenBank/DDBJ databases">
        <title>Discovery of methanogenic haloarchaea.</title>
        <authorList>
            <person name="Sorokin D.Y."/>
            <person name="Makarova K.S."/>
            <person name="Abbas B."/>
            <person name="Ferrer M."/>
            <person name="Golyshin P.N."/>
        </authorList>
    </citation>
    <scope>NUCLEOTIDE SEQUENCE [LARGE SCALE GENOMIC DNA]</scope>
    <source>
        <strain evidence="1">AMET1</strain>
    </source>
</reference>
<name>A0A1Y3GDB3_9EURY</name>
<proteinExistence type="predicted"/>
<dbReference type="EMBL" id="MRZU01000004">
    <property type="protein sequence ID" value="OUJ18303.1"/>
    <property type="molecule type" value="Genomic_DNA"/>
</dbReference>
<keyword evidence="2" id="KW-1185">Reference proteome</keyword>
<evidence type="ECO:0000313" key="2">
    <source>
        <dbReference type="Proteomes" id="UP000195137"/>
    </source>
</evidence>
<accession>A0A1Y3GDB3</accession>
<dbReference type="RefSeq" id="WP_086637589.1">
    <property type="nucleotide sequence ID" value="NZ_MRZU01000004.1"/>
</dbReference>
<gene>
    <name evidence="1" type="ORF">AMET1_1214</name>
</gene>
<dbReference type="AlphaFoldDB" id="A0A1Y3GDB3"/>
<sequence>MKSEDGMTPSIEVDIAAVTNEEKVLFFEVTSQRNGAISILPKKRKKFDDNYIHYDMLLQLSLDNQSKPVPFDDNV</sequence>
<protein>
    <submittedName>
        <fullName evidence="1">Transcriptional regulator xre family</fullName>
    </submittedName>
</protein>
<dbReference type="Proteomes" id="UP000195137">
    <property type="component" value="Unassembled WGS sequence"/>
</dbReference>